<dbReference type="InterPro" id="IPR028994">
    <property type="entry name" value="Integrin_alpha_N"/>
</dbReference>
<name>A0A0F9NQA7_9ZZZZ</name>
<comment type="caution">
    <text evidence="2">The sequence shown here is derived from an EMBL/GenBank/DDBJ whole genome shotgun (WGS) entry which is preliminary data.</text>
</comment>
<reference evidence="2" key="1">
    <citation type="journal article" date="2015" name="Nature">
        <title>Complex archaea that bridge the gap between prokaryotes and eukaryotes.</title>
        <authorList>
            <person name="Spang A."/>
            <person name="Saw J.H."/>
            <person name="Jorgensen S.L."/>
            <person name="Zaremba-Niedzwiedzka K."/>
            <person name="Martijn J."/>
            <person name="Lind A.E."/>
            <person name="van Eijk R."/>
            <person name="Schleper C."/>
            <person name="Guy L."/>
            <person name="Ettema T.J."/>
        </authorList>
    </citation>
    <scope>NUCLEOTIDE SEQUENCE</scope>
</reference>
<feature type="region of interest" description="Disordered" evidence="1">
    <location>
        <begin position="379"/>
        <end position="405"/>
    </location>
</feature>
<proteinExistence type="predicted"/>
<sequence length="579" mass="63870">MPDIFRKAHIFLWLMASLILAAPVYAEDTVESPKNPFASTLDVALQYFTPMEGTVDTQEGDTLEVSLDGDTIAAMGARFGIFRKGAPYLHPVTKQVIVQGETSVGTAEVTASGPGWATLVLINGEAGEGDVVRVSSGKVKALFYQKAGVDWDIAEEYYFWLKDTGRFTLAESVPGKASNEEIAAIAREWDTDIAIIVDSAGTPAEPQLRQTLMWVSDYKVFSVELAHIRPGELSTFKKGEEYFIPDKNIPTIEYRIPHTATLIAAGDIDGDGEQEILLAAGSSIHFFSAGATLEPAFKSRDEVILKGKTGQIPVWLETADLDRDGLDEILLSVQRGSTAMSFIYEYKDSGFSQLWQGRGFIRAIGRTLYTQTADPYGGMMGSPEPLDWKHGGQPPDRSDQAGQSGRIPEVSNIYNLVQVREQGQPVKYASFNKKGHLTMLTASGEVSWVSEQRYRPFNRDLPRETIAGTEEEDTWTINDRMIPVGSGLYAFKRVPRKTNIKIDGLGYKKTVLMGVYASGNDVKESMLIDKLRSSAIDFVVSGDRLYVLSESLSVNLLNLFKGKKVFTSKLTVYLMRGEQ</sequence>
<dbReference type="EMBL" id="LAZR01007713">
    <property type="protein sequence ID" value="KKM83442.1"/>
    <property type="molecule type" value="Genomic_DNA"/>
</dbReference>
<accession>A0A0F9NQA7</accession>
<evidence type="ECO:0000256" key="1">
    <source>
        <dbReference type="SAM" id="MobiDB-lite"/>
    </source>
</evidence>
<evidence type="ECO:0008006" key="3">
    <source>
        <dbReference type="Google" id="ProtNLM"/>
    </source>
</evidence>
<gene>
    <name evidence="2" type="ORF">LCGC14_1309390</name>
</gene>
<organism evidence="2">
    <name type="scientific">marine sediment metagenome</name>
    <dbReference type="NCBI Taxonomy" id="412755"/>
    <lineage>
        <taxon>unclassified sequences</taxon>
        <taxon>metagenomes</taxon>
        <taxon>ecological metagenomes</taxon>
    </lineage>
</organism>
<dbReference type="AlphaFoldDB" id="A0A0F9NQA7"/>
<evidence type="ECO:0000313" key="2">
    <source>
        <dbReference type="EMBL" id="KKM83442.1"/>
    </source>
</evidence>
<dbReference type="SUPFAM" id="SSF69318">
    <property type="entry name" value="Integrin alpha N-terminal domain"/>
    <property type="match status" value="1"/>
</dbReference>
<protein>
    <recommendedName>
        <fullName evidence="3">VCBS repeat-containing protein</fullName>
    </recommendedName>
</protein>